<dbReference type="RefSeq" id="WP_344859488.1">
    <property type="nucleotide sequence ID" value="NZ_BAAAUT010000019.1"/>
</dbReference>
<dbReference type="Proteomes" id="UP001500320">
    <property type="component" value="Unassembled WGS sequence"/>
</dbReference>
<comment type="caution">
    <text evidence="2">The sequence shown here is derived from an EMBL/GenBank/DDBJ whole genome shotgun (WGS) entry which is preliminary data.</text>
</comment>
<gene>
    <name evidence="2" type="ORF">GCM10010466_27950</name>
</gene>
<accession>A0ABP6N8J1</accession>
<feature type="region of interest" description="Disordered" evidence="1">
    <location>
        <begin position="60"/>
        <end position="124"/>
    </location>
</feature>
<proteinExistence type="predicted"/>
<keyword evidence="3" id="KW-1185">Reference proteome</keyword>
<evidence type="ECO:0000313" key="2">
    <source>
        <dbReference type="EMBL" id="GAA3135543.1"/>
    </source>
</evidence>
<reference evidence="3" key="1">
    <citation type="journal article" date="2019" name="Int. J. Syst. Evol. Microbiol.">
        <title>The Global Catalogue of Microorganisms (GCM) 10K type strain sequencing project: providing services to taxonomists for standard genome sequencing and annotation.</title>
        <authorList>
            <consortium name="The Broad Institute Genomics Platform"/>
            <consortium name="The Broad Institute Genome Sequencing Center for Infectious Disease"/>
            <person name="Wu L."/>
            <person name="Ma J."/>
        </authorList>
    </citation>
    <scope>NUCLEOTIDE SEQUENCE [LARGE SCALE GENOMIC DNA]</scope>
    <source>
        <strain evidence="3">JCM 9373</strain>
    </source>
</reference>
<feature type="compositionally biased region" description="Basic and acidic residues" evidence="1">
    <location>
        <begin position="112"/>
        <end position="124"/>
    </location>
</feature>
<dbReference type="EMBL" id="BAAAUT010000019">
    <property type="protein sequence ID" value="GAA3135543.1"/>
    <property type="molecule type" value="Genomic_DNA"/>
</dbReference>
<organism evidence="2 3">
    <name type="scientific">Planomonospora alba</name>
    <dbReference type="NCBI Taxonomy" id="161354"/>
    <lineage>
        <taxon>Bacteria</taxon>
        <taxon>Bacillati</taxon>
        <taxon>Actinomycetota</taxon>
        <taxon>Actinomycetes</taxon>
        <taxon>Streptosporangiales</taxon>
        <taxon>Streptosporangiaceae</taxon>
        <taxon>Planomonospora</taxon>
    </lineage>
</organism>
<feature type="compositionally biased region" description="Low complexity" evidence="1">
    <location>
        <begin position="79"/>
        <end position="110"/>
    </location>
</feature>
<protein>
    <submittedName>
        <fullName evidence="2">Uncharacterized protein</fullName>
    </submittedName>
</protein>
<name>A0ABP6N8J1_9ACTN</name>
<evidence type="ECO:0000256" key="1">
    <source>
        <dbReference type="SAM" id="MobiDB-lite"/>
    </source>
</evidence>
<sequence>MANEITEGKAAARALAARLPGWTVWYGEHTRHFWALSRARRPSGASHAEAETAEELERAVRLIEDGAAPPPSPARETPARQASPQQAPAQQTAQQAPAPEASHPGPAAAPEPEPRRAEPVRAAR</sequence>
<evidence type="ECO:0000313" key="3">
    <source>
        <dbReference type="Proteomes" id="UP001500320"/>
    </source>
</evidence>